<gene>
    <name evidence="1" type="ORF">ADK38_18920</name>
</gene>
<proteinExistence type="predicted"/>
<sequence length="75" mass="7706">SEPGGLQQLQYVETDGSVSNGSALPGITGVKAVAASEAPSKALVAERQDSIVRLLPDTNWKTVTPKKGTAPVYPG</sequence>
<reference evidence="1 2" key="1">
    <citation type="submission" date="2015-07" db="EMBL/GenBank/DDBJ databases">
        <authorList>
            <person name="Ju K.-S."/>
            <person name="Doroghazi J.R."/>
            <person name="Metcalf W.W."/>
        </authorList>
    </citation>
    <scope>NUCLEOTIDE SEQUENCE [LARGE SCALE GENOMIC DNA]</scope>
    <source>
        <strain evidence="1 2">NRRL B-3589</strain>
    </source>
</reference>
<evidence type="ECO:0000313" key="2">
    <source>
        <dbReference type="Proteomes" id="UP000037020"/>
    </source>
</evidence>
<keyword evidence="2" id="KW-1185">Reference proteome</keyword>
<dbReference type="Proteomes" id="UP000037020">
    <property type="component" value="Unassembled WGS sequence"/>
</dbReference>
<evidence type="ECO:0000313" key="1">
    <source>
        <dbReference type="EMBL" id="KOG88599.1"/>
    </source>
</evidence>
<feature type="non-terminal residue" evidence="1">
    <location>
        <position position="1"/>
    </location>
</feature>
<name>A0ABR5J5H6_9ACTN</name>
<comment type="caution">
    <text evidence="1">The sequence shown here is derived from an EMBL/GenBank/DDBJ whole genome shotgun (WGS) entry which is preliminary data.</text>
</comment>
<organism evidence="1 2">
    <name type="scientific">Streptomyces varsoviensis</name>
    <dbReference type="NCBI Taxonomy" id="67373"/>
    <lineage>
        <taxon>Bacteria</taxon>
        <taxon>Bacillati</taxon>
        <taxon>Actinomycetota</taxon>
        <taxon>Actinomycetes</taxon>
        <taxon>Kitasatosporales</taxon>
        <taxon>Streptomycetaceae</taxon>
        <taxon>Streptomyces</taxon>
    </lineage>
</organism>
<dbReference type="EMBL" id="LGUT01001613">
    <property type="protein sequence ID" value="KOG88599.1"/>
    <property type="molecule type" value="Genomic_DNA"/>
</dbReference>
<protein>
    <submittedName>
        <fullName evidence="1">Uncharacterized protein</fullName>
    </submittedName>
</protein>
<accession>A0ABR5J5H6</accession>